<keyword evidence="3" id="KW-0479">Metal-binding</keyword>
<dbReference type="SUPFAM" id="SSF47473">
    <property type="entry name" value="EF-hand"/>
    <property type="match status" value="1"/>
</dbReference>
<keyword evidence="4" id="KW-0677">Repeat</keyword>
<reference evidence="7" key="2">
    <citation type="submission" date="2025-08" db="UniProtKB">
        <authorList>
            <consortium name="Ensembl"/>
        </authorList>
    </citation>
    <scope>IDENTIFICATION</scope>
</reference>
<reference evidence="8" key="1">
    <citation type="submission" date="2018-12" db="EMBL/GenBank/DDBJ databases">
        <authorList>
            <person name="Yazar S."/>
        </authorList>
    </citation>
    <scope>NUCLEOTIDE SEQUENCE [LARGE SCALE GENOMIC DNA]</scope>
</reference>
<dbReference type="InterPro" id="IPR050230">
    <property type="entry name" value="CALM/Myosin/TropC-like"/>
</dbReference>
<dbReference type="InterPro" id="IPR002048">
    <property type="entry name" value="EF_hand_dom"/>
</dbReference>
<dbReference type="STRING" id="29139.ENSVURP00010003580"/>
<comment type="subcellular location">
    <subcellularLocation>
        <location evidence="1">Cytoplasm</location>
        <location evidence="1">Cytoskeleton</location>
        <location evidence="1">Spindle pole</location>
    </subcellularLocation>
</comment>
<proteinExistence type="inferred from homology"/>
<dbReference type="GO" id="GO:0005509">
    <property type="term" value="F:calcium ion binding"/>
    <property type="evidence" value="ECO:0007669"/>
    <property type="project" value="InterPro"/>
</dbReference>
<dbReference type="Gene3D" id="1.10.238.10">
    <property type="entry name" value="EF-hand"/>
    <property type="match status" value="1"/>
</dbReference>
<dbReference type="PANTHER" id="PTHR23048">
    <property type="entry name" value="MYOSIN LIGHT CHAIN 1, 3"/>
    <property type="match status" value="1"/>
</dbReference>
<organism evidence="7 8">
    <name type="scientific">Vombatus ursinus</name>
    <name type="common">Common wombat</name>
    <dbReference type="NCBI Taxonomy" id="29139"/>
    <lineage>
        <taxon>Eukaryota</taxon>
        <taxon>Metazoa</taxon>
        <taxon>Chordata</taxon>
        <taxon>Craniata</taxon>
        <taxon>Vertebrata</taxon>
        <taxon>Euteleostomi</taxon>
        <taxon>Mammalia</taxon>
        <taxon>Metatheria</taxon>
        <taxon>Diprotodontia</taxon>
        <taxon>Vombatidae</taxon>
        <taxon>Vombatus</taxon>
    </lineage>
</organism>
<feature type="domain" description="EF-hand" evidence="6">
    <location>
        <begin position="8"/>
        <end position="43"/>
    </location>
</feature>
<dbReference type="SMART" id="SM00054">
    <property type="entry name" value="EFh"/>
    <property type="match status" value="1"/>
</dbReference>
<dbReference type="GO" id="GO:0000922">
    <property type="term" value="C:spindle pole"/>
    <property type="evidence" value="ECO:0007669"/>
    <property type="project" value="UniProtKB-SubCell"/>
</dbReference>
<dbReference type="InterPro" id="IPR011992">
    <property type="entry name" value="EF-hand-dom_pair"/>
</dbReference>
<sequence>MAHQLTEEQIAEFKEAFSLFDKDGDRTITTKELWTVMQSLGQNPTEAEQNPYIPWGWGMTQLPFFIIAAIRAM</sequence>
<evidence type="ECO:0000313" key="8">
    <source>
        <dbReference type="Proteomes" id="UP000314987"/>
    </source>
</evidence>
<keyword evidence="8" id="KW-1185">Reference proteome</keyword>
<dbReference type="InterPro" id="IPR018247">
    <property type="entry name" value="EF_Hand_1_Ca_BS"/>
</dbReference>
<comment type="similarity">
    <text evidence="2">Belongs to the calmodulin family.</text>
</comment>
<dbReference type="Pfam" id="PF13405">
    <property type="entry name" value="EF-hand_6"/>
    <property type="match status" value="1"/>
</dbReference>
<dbReference type="FunFam" id="1.10.238.10:FF:000527">
    <property type="entry name" value="Calmodulin-3"/>
    <property type="match status" value="1"/>
</dbReference>
<dbReference type="CDD" id="cd00051">
    <property type="entry name" value="EFh"/>
    <property type="match status" value="1"/>
</dbReference>
<accession>A0A4X2K2Z3</accession>
<reference evidence="7" key="3">
    <citation type="submission" date="2025-09" db="UniProtKB">
        <authorList>
            <consortium name="Ensembl"/>
        </authorList>
    </citation>
    <scope>IDENTIFICATION</scope>
</reference>
<dbReference type="Proteomes" id="UP000314987">
    <property type="component" value="Unassembled WGS sequence"/>
</dbReference>
<dbReference type="PANTHER" id="PTHR23048:SF0">
    <property type="entry name" value="CALMODULIN LIKE 3"/>
    <property type="match status" value="1"/>
</dbReference>
<dbReference type="AlphaFoldDB" id="A0A4X2K2Z3"/>
<evidence type="ECO:0000256" key="5">
    <source>
        <dbReference type="ARBA" id="ARBA00022837"/>
    </source>
</evidence>
<dbReference type="PROSITE" id="PS50222">
    <property type="entry name" value="EF_HAND_2"/>
    <property type="match status" value="1"/>
</dbReference>
<dbReference type="GO" id="GO:0016460">
    <property type="term" value="C:myosin II complex"/>
    <property type="evidence" value="ECO:0007669"/>
    <property type="project" value="TreeGrafter"/>
</dbReference>
<name>A0A4X2K2Z3_VOMUR</name>
<protein>
    <recommendedName>
        <fullName evidence="6">EF-hand domain-containing protein</fullName>
    </recommendedName>
</protein>
<dbReference type="OMA" id="INEIDWG"/>
<dbReference type="Ensembl" id="ENSVURT00010004058.1">
    <property type="protein sequence ID" value="ENSVURP00010003580.1"/>
    <property type="gene ID" value="ENSVURG00010002861.1"/>
</dbReference>
<evidence type="ECO:0000259" key="6">
    <source>
        <dbReference type="PROSITE" id="PS50222"/>
    </source>
</evidence>
<evidence type="ECO:0000256" key="1">
    <source>
        <dbReference type="ARBA" id="ARBA00004647"/>
    </source>
</evidence>
<evidence type="ECO:0000256" key="2">
    <source>
        <dbReference type="ARBA" id="ARBA00009763"/>
    </source>
</evidence>
<keyword evidence="5" id="KW-0106">Calcium</keyword>
<evidence type="ECO:0000256" key="3">
    <source>
        <dbReference type="ARBA" id="ARBA00022723"/>
    </source>
</evidence>
<dbReference type="GeneTree" id="ENSGT00950000182980"/>
<evidence type="ECO:0000256" key="4">
    <source>
        <dbReference type="ARBA" id="ARBA00022737"/>
    </source>
</evidence>
<dbReference type="PROSITE" id="PS00018">
    <property type="entry name" value="EF_HAND_1"/>
    <property type="match status" value="1"/>
</dbReference>
<evidence type="ECO:0000313" key="7">
    <source>
        <dbReference type="Ensembl" id="ENSVURP00010003580.1"/>
    </source>
</evidence>